<organism evidence="2 3">
    <name type="scientific">Caenorhabditis briggsae</name>
    <dbReference type="NCBI Taxonomy" id="6238"/>
    <lineage>
        <taxon>Eukaryota</taxon>
        <taxon>Metazoa</taxon>
        <taxon>Ecdysozoa</taxon>
        <taxon>Nematoda</taxon>
        <taxon>Chromadorea</taxon>
        <taxon>Rhabditida</taxon>
        <taxon>Rhabditina</taxon>
        <taxon>Rhabditomorpha</taxon>
        <taxon>Rhabditoidea</taxon>
        <taxon>Rhabditidae</taxon>
        <taxon>Peloderinae</taxon>
        <taxon>Caenorhabditis</taxon>
    </lineage>
</organism>
<accession>B6IKH7</accession>
<dbReference type="CTD" id="68919057"/>
<keyword evidence="3" id="KW-1185">Reference proteome</keyword>
<dbReference type="KEGG" id="cbr:CBG_27607"/>
<name>B6IKH7_CAEBR</name>
<evidence type="ECO:0000313" key="3">
    <source>
        <dbReference type="Proteomes" id="UP000008549"/>
    </source>
</evidence>
<gene>
    <name evidence="2" type="ORF">CBG27607</name>
    <name evidence="2" type="ORF">CBG_27607</name>
</gene>
<sequence>MEKAFSGGEEGVLAFPAEKRETCYEICYGGQYLLKRTTVFFIQTGKEHRERKKEDENEKSERSNMKENEKVINNPCVCQEDYLKEFHPLSCQNLPSENVETLFSLVIVIGASERVFRSVDLHCPSDQERPEERVLHNGSMNMEFRTNGNNFFIFLLSHFFTRFSFLFYSRFC</sequence>
<dbReference type="AlphaFoldDB" id="B6IKH7"/>
<reference evidence="2 3" key="2">
    <citation type="journal article" date="2011" name="PLoS Genet.">
        <title>Caenorhabditis briggsae recombinant inbred line genotypes reveal inter-strain incompatibility and the evolution of recombination.</title>
        <authorList>
            <person name="Ross J.A."/>
            <person name="Koboldt D.C."/>
            <person name="Staisch J.E."/>
            <person name="Chamberlin H.M."/>
            <person name="Gupta B.P."/>
            <person name="Miller R.D."/>
            <person name="Baird S.E."/>
            <person name="Haag E.S."/>
        </authorList>
    </citation>
    <scope>NUCLEOTIDE SEQUENCE [LARGE SCALE GENOMIC DNA]</scope>
    <source>
        <strain evidence="2 3">AF16</strain>
    </source>
</reference>
<dbReference type="InParanoid" id="B6IKH7"/>
<evidence type="ECO:0000313" key="2">
    <source>
        <dbReference type="EMBL" id="CAS00407.1"/>
    </source>
</evidence>
<reference evidence="2 3" key="1">
    <citation type="journal article" date="2003" name="PLoS Biol.">
        <title>The genome sequence of Caenorhabditis briggsae: a platform for comparative genomics.</title>
        <authorList>
            <person name="Stein L.D."/>
            <person name="Bao Z."/>
            <person name="Blasiar D."/>
            <person name="Blumenthal T."/>
            <person name="Brent M.R."/>
            <person name="Chen N."/>
            <person name="Chinwalla A."/>
            <person name="Clarke L."/>
            <person name="Clee C."/>
            <person name="Coghlan A."/>
            <person name="Coulson A."/>
            <person name="D'Eustachio P."/>
            <person name="Fitch D.H."/>
            <person name="Fulton L.A."/>
            <person name="Fulton R.E."/>
            <person name="Griffiths-Jones S."/>
            <person name="Harris T.W."/>
            <person name="Hillier L.W."/>
            <person name="Kamath R."/>
            <person name="Kuwabara P.E."/>
            <person name="Mardis E.R."/>
            <person name="Marra M.A."/>
            <person name="Miner T.L."/>
            <person name="Minx P."/>
            <person name="Mullikin J.C."/>
            <person name="Plumb R.W."/>
            <person name="Rogers J."/>
            <person name="Schein J.E."/>
            <person name="Sohrmann M."/>
            <person name="Spieth J."/>
            <person name="Stajich J.E."/>
            <person name="Wei C."/>
            <person name="Willey D."/>
            <person name="Wilson R.K."/>
            <person name="Durbin R."/>
            <person name="Waterston R.H."/>
        </authorList>
    </citation>
    <scope>NUCLEOTIDE SEQUENCE [LARGE SCALE GENOMIC DNA]</scope>
    <source>
        <strain evidence="2 3">AF16</strain>
    </source>
</reference>
<dbReference type="HOGENOM" id="CLU_1556652_0_0_1"/>
<feature type="region of interest" description="Disordered" evidence="1">
    <location>
        <begin position="46"/>
        <end position="66"/>
    </location>
</feature>
<evidence type="ECO:0000256" key="1">
    <source>
        <dbReference type="SAM" id="MobiDB-lite"/>
    </source>
</evidence>
<protein>
    <submittedName>
        <fullName evidence="2">Protein CBG27607</fullName>
    </submittedName>
</protein>
<dbReference type="Proteomes" id="UP000008549">
    <property type="component" value="Unassembled WGS sequence"/>
</dbReference>
<dbReference type="RefSeq" id="XP_045099966.1">
    <property type="nucleotide sequence ID" value="XM_045239361.1"/>
</dbReference>
<proteinExistence type="predicted"/>
<dbReference type="GeneID" id="68919057"/>
<dbReference type="EMBL" id="HE601483">
    <property type="protein sequence ID" value="CAS00407.1"/>
    <property type="molecule type" value="Genomic_DNA"/>
</dbReference>